<accession>A0AAN7KBT9</accession>
<dbReference type="SMART" id="SM01162">
    <property type="entry name" value="DUF1771"/>
    <property type="match status" value="1"/>
</dbReference>
<feature type="region of interest" description="Disordered" evidence="1">
    <location>
        <begin position="64"/>
        <end position="96"/>
    </location>
</feature>
<dbReference type="AlphaFoldDB" id="A0AAN7KBT9"/>
<dbReference type="PANTHER" id="PTHR47872:SF3">
    <property type="entry name" value="NUCLEAR RNA EXPORT FACTOR SDE5 ISOFORM X1"/>
    <property type="match status" value="1"/>
</dbReference>
<dbReference type="PANTHER" id="PTHR47872">
    <property type="entry name" value="NUCLEAR RNA EXPORT FACTOR SDE5-RELATED"/>
    <property type="match status" value="1"/>
</dbReference>
<dbReference type="Pfam" id="PF08590">
    <property type="entry name" value="DUF1771"/>
    <property type="match status" value="1"/>
</dbReference>
<dbReference type="Proteomes" id="UP001345219">
    <property type="component" value="Chromosome 23"/>
</dbReference>
<sequence>MNTYEEKALKGLIDAFSPMISPEEISSAYFVARKDADAAGLLLCNKLGASTDLYRRCVPEGDDVTDNLPSKSSSHDMPLKPSQTNGNSKSSKLKLPPASLGTVSNFLGKDYMSIKPSESGFYEATKPLKLDPEFLPMSELLVGKDPMETKSNQMHKEMEDFLFKMLGEGFKLDRHVIQDVLGKCGYDMQEGMERLFYHSTSNLERRKILQKESSLKYKDSYSMAGVGLQQKKIQHTERSSGIHRDSSKDDEEFRRKLYRKNQEKEVLASLFSSTGKLEDLMSTAAEKSEAPSLVVESAEKLAESTEKLTLVDESNMADSKLEKHEEYEEGSYQALRKAVLEYRETMKEYYAAAIEAFQMGDKIRANKLLEKGNFFQKKAREANDVSSEKIFETSDTVDAQDLITLDLDLHEYEPREATRLLKQHLSSLAGHPAFQYLKVIIETDDEDSSKGARRQRILRLLERNSLRTEEGTAGTILIPLESINRQSLSFVKG</sequence>
<evidence type="ECO:0000256" key="1">
    <source>
        <dbReference type="SAM" id="MobiDB-lite"/>
    </source>
</evidence>
<reference evidence="3 4" key="1">
    <citation type="journal article" date="2023" name="Hortic Res">
        <title>Pangenome of water caltrop reveals structural variations and asymmetric subgenome divergence after allopolyploidization.</title>
        <authorList>
            <person name="Zhang X."/>
            <person name="Chen Y."/>
            <person name="Wang L."/>
            <person name="Yuan Y."/>
            <person name="Fang M."/>
            <person name="Shi L."/>
            <person name="Lu R."/>
            <person name="Comes H.P."/>
            <person name="Ma Y."/>
            <person name="Chen Y."/>
            <person name="Huang G."/>
            <person name="Zhou Y."/>
            <person name="Zheng Z."/>
            <person name="Qiu Y."/>
        </authorList>
    </citation>
    <scope>NUCLEOTIDE SEQUENCE [LARGE SCALE GENOMIC DNA]</scope>
    <source>
        <tissue evidence="3">Roots</tissue>
    </source>
</reference>
<organism evidence="3 4">
    <name type="scientific">Trapa incisa</name>
    <dbReference type="NCBI Taxonomy" id="236973"/>
    <lineage>
        <taxon>Eukaryota</taxon>
        <taxon>Viridiplantae</taxon>
        <taxon>Streptophyta</taxon>
        <taxon>Embryophyta</taxon>
        <taxon>Tracheophyta</taxon>
        <taxon>Spermatophyta</taxon>
        <taxon>Magnoliopsida</taxon>
        <taxon>eudicotyledons</taxon>
        <taxon>Gunneridae</taxon>
        <taxon>Pentapetalae</taxon>
        <taxon>rosids</taxon>
        <taxon>malvids</taxon>
        <taxon>Myrtales</taxon>
        <taxon>Lythraceae</taxon>
        <taxon>Trapa</taxon>
    </lineage>
</organism>
<name>A0AAN7KBT9_9MYRT</name>
<dbReference type="EMBL" id="JAXIOK010000009">
    <property type="protein sequence ID" value="KAK4762014.1"/>
    <property type="molecule type" value="Genomic_DNA"/>
</dbReference>
<feature type="domain" description="DUF1771" evidence="2">
    <location>
        <begin position="331"/>
        <end position="396"/>
    </location>
</feature>
<feature type="region of interest" description="Disordered" evidence="1">
    <location>
        <begin position="229"/>
        <end position="251"/>
    </location>
</feature>
<evidence type="ECO:0000313" key="3">
    <source>
        <dbReference type="EMBL" id="KAK4762014.1"/>
    </source>
</evidence>
<evidence type="ECO:0000259" key="2">
    <source>
        <dbReference type="SMART" id="SM01162"/>
    </source>
</evidence>
<proteinExistence type="predicted"/>
<dbReference type="InterPro" id="IPR013899">
    <property type="entry name" value="DUF1771"/>
</dbReference>
<comment type="caution">
    <text evidence="3">The sequence shown here is derived from an EMBL/GenBank/DDBJ whole genome shotgun (WGS) entry which is preliminary data.</text>
</comment>
<protein>
    <recommendedName>
        <fullName evidence="2">DUF1771 domain-containing protein</fullName>
    </recommendedName>
</protein>
<evidence type="ECO:0000313" key="4">
    <source>
        <dbReference type="Proteomes" id="UP001345219"/>
    </source>
</evidence>
<feature type="compositionally biased region" description="Basic and acidic residues" evidence="1">
    <location>
        <begin position="234"/>
        <end position="251"/>
    </location>
</feature>
<keyword evidence="4" id="KW-1185">Reference proteome</keyword>
<gene>
    <name evidence="3" type="ORF">SAY87_029898</name>
</gene>